<protein>
    <submittedName>
        <fullName evidence="1">4560_t:CDS:1</fullName>
    </submittedName>
</protein>
<sequence>MDVVIYVFITSDNNLDKEELLESEVSEKSDFTHGRNCILQLTDGEMLLKWKDDEIIECFVSSHSFGWWFREKGKGGPIIYLYFDNKPNLRKAENWIKTNYPSISIWEVVIADIKRKSWT</sequence>
<gene>
    <name evidence="1" type="ORF">DEBURN_LOCUS8094</name>
</gene>
<organism evidence="1 2">
    <name type="scientific">Diversispora eburnea</name>
    <dbReference type="NCBI Taxonomy" id="1213867"/>
    <lineage>
        <taxon>Eukaryota</taxon>
        <taxon>Fungi</taxon>
        <taxon>Fungi incertae sedis</taxon>
        <taxon>Mucoromycota</taxon>
        <taxon>Glomeromycotina</taxon>
        <taxon>Glomeromycetes</taxon>
        <taxon>Diversisporales</taxon>
        <taxon>Diversisporaceae</taxon>
        <taxon>Diversispora</taxon>
    </lineage>
</organism>
<dbReference type="OrthoDB" id="2429066at2759"/>
<dbReference type="AlphaFoldDB" id="A0A9N9G1N2"/>
<accession>A0A9N9G1N2</accession>
<dbReference type="Proteomes" id="UP000789706">
    <property type="component" value="Unassembled WGS sequence"/>
</dbReference>
<reference evidence="1" key="1">
    <citation type="submission" date="2021-06" db="EMBL/GenBank/DDBJ databases">
        <authorList>
            <person name="Kallberg Y."/>
            <person name="Tangrot J."/>
            <person name="Rosling A."/>
        </authorList>
    </citation>
    <scope>NUCLEOTIDE SEQUENCE</scope>
    <source>
        <strain evidence="1">AZ414A</strain>
    </source>
</reference>
<comment type="caution">
    <text evidence="1">The sequence shown here is derived from an EMBL/GenBank/DDBJ whole genome shotgun (WGS) entry which is preliminary data.</text>
</comment>
<keyword evidence="2" id="KW-1185">Reference proteome</keyword>
<dbReference type="EMBL" id="CAJVPK010001107">
    <property type="protein sequence ID" value="CAG8571251.1"/>
    <property type="molecule type" value="Genomic_DNA"/>
</dbReference>
<name>A0A9N9G1N2_9GLOM</name>
<evidence type="ECO:0000313" key="1">
    <source>
        <dbReference type="EMBL" id="CAG8571251.1"/>
    </source>
</evidence>
<proteinExistence type="predicted"/>
<evidence type="ECO:0000313" key="2">
    <source>
        <dbReference type="Proteomes" id="UP000789706"/>
    </source>
</evidence>